<protein>
    <submittedName>
        <fullName evidence="3">Uncharacterized protein</fullName>
    </submittedName>
</protein>
<feature type="chain" id="PRO_5040291034" evidence="2">
    <location>
        <begin position="19"/>
        <end position="238"/>
    </location>
</feature>
<reference evidence="3" key="1">
    <citation type="journal article" date="2021" name="Nat. Commun.">
        <title>Genetic determinants of endophytism in the Arabidopsis root mycobiome.</title>
        <authorList>
            <person name="Mesny F."/>
            <person name="Miyauchi S."/>
            <person name="Thiergart T."/>
            <person name="Pickel B."/>
            <person name="Atanasova L."/>
            <person name="Karlsson M."/>
            <person name="Huettel B."/>
            <person name="Barry K.W."/>
            <person name="Haridas S."/>
            <person name="Chen C."/>
            <person name="Bauer D."/>
            <person name="Andreopoulos W."/>
            <person name="Pangilinan J."/>
            <person name="LaButti K."/>
            <person name="Riley R."/>
            <person name="Lipzen A."/>
            <person name="Clum A."/>
            <person name="Drula E."/>
            <person name="Henrissat B."/>
            <person name="Kohler A."/>
            <person name="Grigoriev I.V."/>
            <person name="Martin F.M."/>
            <person name="Hacquard S."/>
        </authorList>
    </citation>
    <scope>NUCLEOTIDE SEQUENCE</scope>
    <source>
        <strain evidence="3">MPI-CAGE-AT-0147</strain>
    </source>
</reference>
<keyword evidence="4" id="KW-1185">Reference proteome</keyword>
<feature type="region of interest" description="Disordered" evidence="1">
    <location>
        <begin position="151"/>
        <end position="212"/>
    </location>
</feature>
<evidence type="ECO:0000256" key="1">
    <source>
        <dbReference type="SAM" id="MobiDB-lite"/>
    </source>
</evidence>
<dbReference type="PANTHER" id="PTHR40640:SF1">
    <property type="entry name" value="ANCHORED GLYCOPROTEIN, PUTATIVE (AFU_ORTHOLOGUE AFUA_8G04860)-RELATED"/>
    <property type="match status" value="1"/>
</dbReference>
<evidence type="ECO:0000313" key="3">
    <source>
        <dbReference type="EMBL" id="KAH7165562.1"/>
    </source>
</evidence>
<dbReference type="OrthoDB" id="4991875at2759"/>
<name>A0A9P9JF14_9HYPO</name>
<sequence length="238" mass="23016">MAGSLVLLTLAGAAAVAAQSTTVSLFLPMVDAQDLDASVVGVDSAKTTFAVTCPSGADSNDCGLTEAQTIIQGPSTFAMTYAYSDAEYGIYSEAIDCNMQPAKDLITCTVSVSQEFDATTIDTSSVASTSGYLELLAPVTVTAGANKLGGDSETASASGSETTAAAPASTGSTDTTATGSASGAVESASESVSASASESGSGSAASTPSATDNAAGTMITQNAVLAGAAVLVGGALLL</sequence>
<feature type="compositionally biased region" description="Low complexity" evidence="1">
    <location>
        <begin position="151"/>
        <end position="211"/>
    </location>
</feature>
<evidence type="ECO:0000256" key="2">
    <source>
        <dbReference type="SAM" id="SignalP"/>
    </source>
</evidence>
<accession>A0A9P9JF14</accession>
<dbReference type="PANTHER" id="PTHR40640">
    <property type="entry name" value="ANCHORED GLYCOPROTEIN, PUTATIVE (AFU_ORTHOLOGUE AFUA_8G04860)-RELATED"/>
    <property type="match status" value="1"/>
</dbReference>
<organism evidence="3 4">
    <name type="scientific">Dactylonectria macrodidyma</name>
    <dbReference type="NCBI Taxonomy" id="307937"/>
    <lineage>
        <taxon>Eukaryota</taxon>
        <taxon>Fungi</taxon>
        <taxon>Dikarya</taxon>
        <taxon>Ascomycota</taxon>
        <taxon>Pezizomycotina</taxon>
        <taxon>Sordariomycetes</taxon>
        <taxon>Hypocreomycetidae</taxon>
        <taxon>Hypocreales</taxon>
        <taxon>Nectriaceae</taxon>
        <taxon>Dactylonectria</taxon>
    </lineage>
</organism>
<proteinExistence type="predicted"/>
<dbReference type="EMBL" id="JAGMUV010000003">
    <property type="protein sequence ID" value="KAH7165562.1"/>
    <property type="molecule type" value="Genomic_DNA"/>
</dbReference>
<evidence type="ECO:0000313" key="4">
    <source>
        <dbReference type="Proteomes" id="UP000738349"/>
    </source>
</evidence>
<dbReference type="Proteomes" id="UP000738349">
    <property type="component" value="Unassembled WGS sequence"/>
</dbReference>
<gene>
    <name evidence="3" type="ORF">EDB81DRAFT_257398</name>
</gene>
<feature type="signal peptide" evidence="2">
    <location>
        <begin position="1"/>
        <end position="18"/>
    </location>
</feature>
<dbReference type="AlphaFoldDB" id="A0A9P9JF14"/>
<keyword evidence="2" id="KW-0732">Signal</keyword>
<comment type="caution">
    <text evidence="3">The sequence shown here is derived from an EMBL/GenBank/DDBJ whole genome shotgun (WGS) entry which is preliminary data.</text>
</comment>